<feature type="region of interest" description="Disordered" evidence="5">
    <location>
        <begin position="1"/>
        <end position="22"/>
    </location>
</feature>
<feature type="region of interest" description="Disordered" evidence="5">
    <location>
        <begin position="157"/>
        <end position="187"/>
    </location>
</feature>
<dbReference type="EMBL" id="CAMPGE010006741">
    <property type="protein sequence ID" value="CAI2365625.1"/>
    <property type="molecule type" value="Genomic_DNA"/>
</dbReference>
<dbReference type="GO" id="GO:0008270">
    <property type="term" value="F:zinc ion binding"/>
    <property type="evidence" value="ECO:0007669"/>
    <property type="project" value="UniProtKB-KW"/>
</dbReference>
<evidence type="ECO:0000313" key="8">
    <source>
        <dbReference type="Proteomes" id="UP001295684"/>
    </source>
</evidence>
<keyword evidence="1" id="KW-0479">Metal-binding</keyword>
<feature type="domain" description="ZZ-type" evidence="6">
    <location>
        <begin position="266"/>
        <end position="316"/>
    </location>
</feature>
<feature type="compositionally biased region" description="Basic and acidic residues" evidence="5">
    <location>
        <begin position="1"/>
        <end position="12"/>
    </location>
</feature>
<dbReference type="SMART" id="SM00291">
    <property type="entry name" value="ZnF_ZZ"/>
    <property type="match status" value="1"/>
</dbReference>
<dbReference type="Gene3D" id="3.30.60.90">
    <property type="match status" value="1"/>
</dbReference>
<dbReference type="Pfam" id="PF00569">
    <property type="entry name" value="ZZ"/>
    <property type="match status" value="1"/>
</dbReference>
<name>A0AAD1XBE5_EUPCR</name>
<keyword evidence="8" id="KW-1185">Reference proteome</keyword>
<accession>A0AAD1XBE5</accession>
<dbReference type="Proteomes" id="UP001295684">
    <property type="component" value="Unassembled WGS sequence"/>
</dbReference>
<dbReference type="SUPFAM" id="SSF57850">
    <property type="entry name" value="RING/U-box"/>
    <property type="match status" value="1"/>
</dbReference>
<dbReference type="InterPro" id="IPR000433">
    <property type="entry name" value="Znf_ZZ"/>
</dbReference>
<evidence type="ECO:0000256" key="5">
    <source>
        <dbReference type="SAM" id="MobiDB-lite"/>
    </source>
</evidence>
<sequence>MEQKNISKKETSQESSDDSFDYDEYVIGDDLDLMKDKKIQEGMQNAKVKMNRSVGKKVAGLFKGFFSKASQKVQSSLLKKNYRNNRERTRSLQQPVFTEKITLADDPEEYMRKDSMYHGNMSDLMQSQMNYDPIVGKLIPNSSRGDVSRSVIVNSPHEYRKATASPENKKEIEYEEDSPHEKMVQDKEPSILEKIQETTSDDEVLQEIEDPKKSIGAIIQESLDASKGRELSDGSTEAKAQEIVDQIKDILAKQFEKQLLAEKDTHFGVKCDECLAEPIIGIRYKCAICIEHNLCEYCEIDNTHEHIFIKLRNRDVRVPMYCEIKHMVEKLPKIKPEQNISKKKEFSGYPHLYVDSSSVFGNSGNPVKSAIDIQKATLVPMADKDFLKTIQIEEIVDEDSNVDLLISICWYIKNKSDEAYPSDPESLIFRCLANDNLNLRNSYVKLPDQKLTIRNLSPLPLPPNKVSTLSMWFVLPSKLRAGLFKRKKVLNLTFSLFDDTSKHYIGSNLPCTIPL</sequence>
<keyword evidence="3" id="KW-0862">Zinc</keyword>
<evidence type="ECO:0000313" key="7">
    <source>
        <dbReference type="EMBL" id="CAI2365625.1"/>
    </source>
</evidence>
<dbReference type="PANTHER" id="PTHR20930:SF0">
    <property type="entry name" value="PROTEIN ILRUN"/>
    <property type="match status" value="1"/>
</dbReference>
<evidence type="ECO:0000256" key="1">
    <source>
        <dbReference type="ARBA" id="ARBA00022723"/>
    </source>
</evidence>
<evidence type="ECO:0000256" key="3">
    <source>
        <dbReference type="ARBA" id="ARBA00022833"/>
    </source>
</evidence>
<reference evidence="7" key="1">
    <citation type="submission" date="2023-07" db="EMBL/GenBank/DDBJ databases">
        <authorList>
            <consortium name="AG Swart"/>
            <person name="Singh M."/>
            <person name="Singh A."/>
            <person name="Seah K."/>
            <person name="Emmerich C."/>
        </authorList>
    </citation>
    <scope>NUCLEOTIDE SEQUENCE</scope>
    <source>
        <strain evidence="7">DP1</strain>
    </source>
</reference>
<evidence type="ECO:0000256" key="4">
    <source>
        <dbReference type="PROSITE-ProRule" id="PRU00228"/>
    </source>
</evidence>
<organism evidence="7 8">
    <name type="scientific">Euplotes crassus</name>
    <dbReference type="NCBI Taxonomy" id="5936"/>
    <lineage>
        <taxon>Eukaryota</taxon>
        <taxon>Sar</taxon>
        <taxon>Alveolata</taxon>
        <taxon>Ciliophora</taxon>
        <taxon>Intramacronucleata</taxon>
        <taxon>Spirotrichea</taxon>
        <taxon>Hypotrichia</taxon>
        <taxon>Euplotida</taxon>
        <taxon>Euplotidae</taxon>
        <taxon>Moneuplotes</taxon>
    </lineage>
</organism>
<gene>
    <name evidence="7" type="ORF">ECRASSUSDP1_LOCUS6936</name>
</gene>
<dbReference type="InterPro" id="IPR043145">
    <property type="entry name" value="Znf_ZZ_sf"/>
</dbReference>
<protein>
    <recommendedName>
        <fullName evidence="6">ZZ-type domain-containing protein</fullName>
    </recommendedName>
</protein>
<evidence type="ECO:0000259" key="6">
    <source>
        <dbReference type="PROSITE" id="PS50135"/>
    </source>
</evidence>
<dbReference type="PROSITE" id="PS50135">
    <property type="entry name" value="ZF_ZZ_2"/>
    <property type="match status" value="1"/>
</dbReference>
<comment type="caution">
    <text evidence="7">The sequence shown here is derived from an EMBL/GenBank/DDBJ whole genome shotgun (WGS) entry which is preliminary data.</text>
</comment>
<keyword evidence="2 4" id="KW-0863">Zinc-finger</keyword>
<proteinExistence type="predicted"/>
<evidence type="ECO:0000256" key="2">
    <source>
        <dbReference type="ARBA" id="ARBA00022771"/>
    </source>
</evidence>
<dbReference type="AlphaFoldDB" id="A0AAD1XBE5"/>
<dbReference type="CDD" id="cd02340">
    <property type="entry name" value="ZZ_NBR1_like"/>
    <property type="match status" value="1"/>
</dbReference>
<dbReference type="PANTHER" id="PTHR20930">
    <property type="entry name" value="OVARIAN CARCINOMA ANTIGEN CA125-RELATED"/>
    <property type="match status" value="1"/>
</dbReference>